<evidence type="ECO:0000313" key="1">
    <source>
        <dbReference type="EMBL" id="GME23737.1"/>
    </source>
</evidence>
<organism evidence="1 2">
    <name type="scientific">Neofusicoccum parvum</name>
    <dbReference type="NCBI Taxonomy" id="310453"/>
    <lineage>
        <taxon>Eukaryota</taxon>
        <taxon>Fungi</taxon>
        <taxon>Dikarya</taxon>
        <taxon>Ascomycota</taxon>
        <taxon>Pezizomycotina</taxon>
        <taxon>Dothideomycetes</taxon>
        <taxon>Dothideomycetes incertae sedis</taxon>
        <taxon>Botryosphaeriales</taxon>
        <taxon>Botryosphaeriaceae</taxon>
        <taxon>Neofusicoccum</taxon>
    </lineage>
</organism>
<evidence type="ECO:0000313" key="2">
    <source>
        <dbReference type="Proteomes" id="UP001165186"/>
    </source>
</evidence>
<comment type="caution">
    <text evidence="1">The sequence shown here is derived from an EMBL/GenBank/DDBJ whole genome shotgun (WGS) entry which is preliminary data.</text>
</comment>
<gene>
    <name evidence="1" type="primary">g8278</name>
    <name evidence="1" type="ORF">NpPPO83_00008278</name>
</gene>
<name>A0ACB5RT72_9PEZI</name>
<proteinExistence type="predicted"/>
<accession>A0ACB5RT72</accession>
<protein>
    <submittedName>
        <fullName evidence="1">Uncharacterized protein</fullName>
    </submittedName>
</protein>
<reference evidence="1" key="1">
    <citation type="submission" date="2024-09" db="EMBL/GenBank/DDBJ databases">
        <title>Draft Genome Sequences of Neofusicoccum parvum.</title>
        <authorList>
            <person name="Ashida A."/>
            <person name="Camagna M."/>
            <person name="Tanaka A."/>
            <person name="Takemoto D."/>
        </authorList>
    </citation>
    <scope>NUCLEOTIDE SEQUENCE</scope>
    <source>
        <strain evidence="1">PPO83</strain>
    </source>
</reference>
<dbReference type="Proteomes" id="UP001165186">
    <property type="component" value="Unassembled WGS sequence"/>
</dbReference>
<keyword evidence="2" id="KW-1185">Reference proteome</keyword>
<sequence>MGHLKQQPPQTTTYQAAEQPLMSPPPPYTATAYPQPSGQAPPQDAIASYTGPTPNQGAAFYPAPPAAFSPGPTAPARLLPPTFNGYCSWKSLSTFHLGTSGSHKTHAVKVHDSLFSSKQTLALHAGPTADQHPVLASAESSGWCRDRDFVVTVPARAAGGLDTVVRVERVKKGMLSAVFRFEVEVGGGGGDGEKDAGWGAGGRETFEWRSSHGEDVKEVAEGSSYGWKLVRLGDGGGVSGMAVAGPSGGHGVASDGREIVAVVAHNASWSMTKGFRFAFLGSGLTGVFGDAWELVTVASALKLWYKDVEQSAAAGS</sequence>
<dbReference type="EMBL" id="BSXG01000008">
    <property type="protein sequence ID" value="GME23737.1"/>
    <property type="molecule type" value="Genomic_DNA"/>
</dbReference>